<feature type="transmembrane region" description="Helical" evidence="7">
    <location>
        <begin position="141"/>
        <end position="160"/>
    </location>
</feature>
<sequence length="319" mass="34395">MTRYILGRFAQALAVLWAAYTVTFAVLYLLPSDPVALQLGAAGIETDSLTPAELHTAKARYGLDRPILEQYFSDLWGFLRGDLGESIAKQQPVASLIGDRLAPTLTLSLAAATVALLAGTALAYLASYVRWRPARLVLTRLPSFGASFPQFFIALVLIQFLSFELGLLPATGIRGWKSLVMPTITISILVSSQLAAVLMRSFDDTLRQPYIVTARAKGLSRAAVQWHHGFRNALLPATTVLGVLVGLTVTSSIVVETVFSRNGVGKLAQEAVLAQDVPVVLAIVSLSAAVFVVVNLVVDLLYPLLDPRIVQGQRKEVTI</sequence>
<comment type="similarity">
    <text evidence="7">Belongs to the binding-protein-dependent transport system permease family.</text>
</comment>
<name>A0A0S4QWY4_9ACTN</name>
<evidence type="ECO:0000313" key="9">
    <source>
        <dbReference type="EMBL" id="CUU59538.1"/>
    </source>
</evidence>
<dbReference type="Pfam" id="PF19300">
    <property type="entry name" value="BPD_transp_1_N"/>
    <property type="match status" value="1"/>
</dbReference>
<keyword evidence="2 7" id="KW-0813">Transport</keyword>
<keyword evidence="10" id="KW-1185">Reference proteome</keyword>
<evidence type="ECO:0000256" key="7">
    <source>
        <dbReference type="RuleBase" id="RU363032"/>
    </source>
</evidence>
<gene>
    <name evidence="9" type="ORF">Ga0074812_1298</name>
</gene>
<keyword evidence="6 7" id="KW-0472">Membrane</keyword>
<dbReference type="InterPro" id="IPR035906">
    <property type="entry name" value="MetI-like_sf"/>
</dbReference>
<dbReference type="EMBL" id="FAOZ01000029">
    <property type="protein sequence ID" value="CUU59538.1"/>
    <property type="molecule type" value="Genomic_DNA"/>
</dbReference>
<dbReference type="InterPro" id="IPR045621">
    <property type="entry name" value="BPD_transp_1_N"/>
</dbReference>
<proteinExistence type="inferred from homology"/>
<dbReference type="Gene3D" id="1.10.3720.10">
    <property type="entry name" value="MetI-like"/>
    <property type="match status" value="1"/>
</dbReference>
<feature type="transmembrane region" description="Helical" evidence="7">
    <location>
        <begin position="279"/>
        <end position="305"/>
    </location>
</feature>
<dbReference type="PANTHER" id="PTHR43163:SF6">
    <property type="entry name" value="DIPEPTIDE TRANSPORT SYSTEM PERMEASE PROTEIN DPPB-RELATED"/>
    <property type="match status" value="1"/>
</dbReference>
<feature type="transmembrane region" description="Helical" evidence="7">
    <location>
        <begin position="105"/>
        <end position="129"/>
    </location>
</feature>
<dbReference type="SUPFAM" id="SSF161098">
    <property type="entry name" value="MetI-like"/>
    <property type="match status" value="1"/>
</dbReference>
<dbReference type="PANTHER" id="PTHR43163">
    <property type="entry name" value="DIPEPTIDE TRANSPORT SYSTEM PERMEASE PROTEIN DPPB-RELATED"/>
    <property type="match status" value="1"/>
</dbReference>
<organism evidence="9 10">
    <name type="scientific">Parafrankia irregularis</name>
    <dbReference type="NCBI Taxonomy" id="795642"/>
    <lineage>
        <taxon>Bacteria</taxon>
        <taxon>Bacillati</taxon>
        <taxon>Actinomycetota</taxon>
        <taxon>Actinomycetes</taxon>
        <taxon>Frankiales</taxon>
        <taxon>Frankiaceae</taxon>
        <taxon>Parafrankia</taxon>
    </lineage>
</organism>
<dbReference type="PROSITE" id="PS50928">
    <property type="entry name" value="ABC_TM1"/>
    <property type="match status" value="1"/>
</dbReference>
<evidence type="ECO:0000256" key="5">
    <source>
        <dbReference type="ARBA" id="ARBA00022989"/>
    </source>
</evidence>
<comment type="subcellular location">
    <subcellularLocation>
        <location evidence="1 7">Cell membrane</location>
        <topology evidence="1 7">Multi-pass membrane protein</topology>
    </subcellularLocation>
</comment>
<dbReference type="RefSeq" id="WP_091283697.1">
    <property type="nucleotide sequence ID" value="NZ_FAOZ01000029.1"/>
</dbReference>
<dbReference type="Proteomes" id="UP000198802">
    <property type="component" value="Unassembled WGS sequence"/>
</dbReference>
<protein>
    <submittedName>
        <fullName evidence="9">Peptide/nickel transport system permease protein</fullName>
    </submittedName>
</protein>
<feature type="domain" description="ABC transmembrane type-1" evidence="8">
    <location>
        <begin position="101"/>
        <end position="302"/>
    </location>
</feature>
<evidence type="ECO:0000259" key="8">
    <source>
        <dbReference type="PROSITE" id="PS50928"/>
    </source>
</evidence>
<feature type="transmembrane region" description="Helical" evidence="7">
    <location>
        <begin position="234"/>
        <end position="259"/>
    </location>
</feature>
<dbReference type="GO" id="GO:0055085">
    <property type="term" value="P:transmembrane transport"/>
    <property type="evidence" value="ECO:0007669"/>
    <property type="project" value="InterPro"/>
</dbReference>
<dbReference type="CDD" id="cd06261">
    <property type="entry name" value="TM_PBP2"/>
    <property type="match status" value="1"/>
</dbReference>
<evidence type="ECO:0000256" key="3">
    <source>
        <dbReference type="ARBA" id="ARBA00022475"/>
    </source>
</evidence>
<dbReference type="GO" id="GO:0005886">
    <property type="term" value="C:plasma membrane"/>
    <property type="evidence" value="ECO:0007669"/>
    <property type="project" value="UniProtKB-SubCell"/>
</dbReference>
<keyword evidence="5 7" id="KW-1133">Transmembrane helix</keyword>
<evidence type="ECO:0000313" key="10">
    <source>
        <dbReference type="Proteomes" id="UP000198802"/>
    </source>
</evidence>
<reference evidence="10" key="1">
    <citation type="submission" date="2015-11" db="EMBL/GenBank/DDBJ databases">
        <authorList>
            <person name="Varghese N."/>
        </authorList>
    </citation>
    <scope>NUCLEOTIDE SEQUENCE [LARGE SCALE GENOMIC DNA]</scope>
    <source>
        <strain evidence="10">DSM 45899</strain>
    </source>
</reference>
<feature type="transmembrane region" description="Helical" evidence="7">
    <location>
        <begin position="180"/>
        <end position="199"/>
    </location>
</feature>
<evidence type="ECO:0000256" key="2">
    <source>
        <dbReference type="ARBA" id="ARBA00022448"/>
    </source>
</evidence>
<evidence type="ECO:0000256" key="4">
    <source>
        <dbReference type="ARBA" id="ARBA00022692"/>
    </source>
</evidence>
<keyword evidence="4 7" id="KW-0812">Transmembrane</keyword>
<feature type="transmembrane region" description="Helical" evidence="7">
    <location>
        <begin position="12"/>
        <end position="30"/>
    </location>
</feature>
<evidence type="ECO:0000256" key="1">
    <source>
        <dbReference type="ARBA" id="ARBA00004651"/>
    </source>
</evidence>
<accession>A0A0S4QWY4</accession>
<dbReference type="Pfam" id="PF00528">
    <property type="entry name" value="BPD_transp_1"/>
    <property type="match status" value="1"/>
</dbReference>
<evidence type="ECO:0000256" key="6">
    <source>
        <dbReference type="ARBA" id="ARBA00023136"/>
    </source>
</evidence>
<keyword evidence="3" id="KW-1003">Cell membrane</keyword>
<dbReference type="InterPro" id="IPR000515">
    <property type="entry name" value="MetI-like"/>
</dbReference>
<dbReference type="AlphaFoldDB" id="A0A0S4QWY4"/>